<dbReference type="SUPFAM" id="SSF48150">
    <property type="entry name" value="DNA-glycosylase"/>
    <property type="match status" value="1"/>
</dbReference>
<evidence type="ECO:0000313" key="12">
    <source>
        <dbReference type="Proteomes" id="UP000027186"/>
    </source>
</evidence>
<dbReference type="InterPro" id="IPR023170">
    <property type="entry name" value="HhH_base_excis_C"/>
</dbReference>
<dbReference type="PANTHER" id="PTHR47203">
    <property type="match status" value="1"/>
</dbReference>
<dbReference type="KEGG" id="abq:ABAZ39_04240"/>
<dbReference type="GO" id="GO:0051536">
    <property type="term" value="F:iron-sulfur cluster binding"/>
    <property type="evidence" value="ECO:0007669"/>
    <property type="project" value="UniProtKB-KW"/>
</dbReference>
<keyword evidence="9" id="KW-0326">Glycosidase</keyword>
<dbReference type="PANTHER" id="PTHR47203:SF1">
    <property type="entry name" value="HYPOTHETICAL BASE EXCISION DNA REPAIR PROTEIN (EUROFUNG)"/>
    <property type="match status" value="1"/>
</dbReference>
<evidence type="ECO:0000256" key="8">
    <source>
        <dbReference type="ARBA" id="ARBA00023204"/>
    </source>
</evidence>
<evidence type="ECO:0000256" key="3">
    <source>
        <dbReference type="ARBA" id="ARBA00022723"/>
    </source>
</evidence>
<evidence type="ECO:0000256" key="6">
    <source>
        <dbReference type="ARBA" id="ARBA00023004"/>
    </source>
</evidence>
<dbReference type="InterPro" id="IPR004035">
    <property type="entry name" value="Endouclease-III_FeS-bd_BS"/>
</dbReference>
<dbReference type="Gene3D" id="1.10.1670.10">
    <property type="entry name" value="Helix-hairpin-Helix base-excision DNA repair enzymes (C-terminal)"/>
    <property type="match status" value="1"/>
</dbReference>
<dbReference type="EMBL" id="CP007793">
    <property type="protein sequence ID" value="AIB11236.1"/>
    <property type="molecule type" value="Genomic_DNA"/>
</dbReference>
<dbReference type="Proteomes" id="UP000027186">
    <property type="component" value="Chromosome"/>
</dbReference>
<dbReference type="InterPro" id="IPR003265">
    <property type="entry name" value="HhH-GPD_domain"/>
</dbReference>
<dbReference type="PIRSF" id="PIRSF001435">
    <property type="entry name" value="Nth"/>
    <property type="match status" value="1"/>
</dbReference>
<dbReference type="CDD" id="cd00056">
    <property type="entry name" value="ENDO3c"/>
    <property type="match status" value="1"/>
</dbReference>
<evidence type="ECO:0000256" key="9">
    <source>
        <dbReference type="ARBA" id="ARBA00023295"/>
    </source>
</evidence>
<evidence type="ECO:0000256" key="2">
    <source>
        <dbReference type="ARBA" id="ARBA00008343"/>
    </source>
</evidence>
<dbReference type="InterPro" id="IPR011257">
    <property type="entry name" value="DNA_glycosylase"/>
</dbReference>
<keyword evidence="8" id="KW-0234">DNA repair</keyword>
<dbReference type="Pfam" id="PF00730">
    <property type="entry name" value="HhH-GPD"/>
    <property type="match status" value="1"/>
</dbReference>
<evidence type="ECO:0000313" key="11">
    <source>
        <dbReference type="EMBL" id="AIB11236.1"/>
    </source>
</evidence>
<evidence type="ECO:0000256" key="4">
    <source>
        <dbReference type="ARBA" id="ARBA00022763"/>
    </source>
</evidence>
<reference evidence="11 12" key="1">
    <citation type="journal article" date="2014" name="Genome Announc.">
        <title>Complete Genome Sequence of the Model Rhizosphere Strain Azospirillum brasilense Az39, Successfully Applied in Agriculture.</title>
        <authorList>
            <person name="Rivera D."/>
            <person name="Revale S."/>
            <person name="Molina R."/>
            <person name="Gualpa J."/>
            <person name="Puente M."/>
            <person name="Maroniche G."/>
            <person name="Paris G."/>
            <person name="Baker D."/>
            <person name="Clavijo B."/>
            <person name="McLay K."/>
            <person name="Spaepen S."/>
            <person name="Perticari A."/>
            <person name="Vazquez M."/>
            <person name="Wisniewski-Dye F."/>
            <person name="Watkins C."/>
            <person name="Martinez-Abarca F."/>
            <person name="Vanderleyden J."/>
            <person name="Cassan F."/>
        </authorList>
    </citation>
    <scope>NUCLEOTIDE SEQUENCE [LARGE SCALE GENOMIC DNA]</scope>
    <source>
        <strain evidence="11 12">Az39</strain>
    </source>
</reference>
<keyword evidence="5" id="KW-0378">Hydrolase</keyword>
<comment type="similarity">
    <text evidence="2">Belongs to the Nth/MutY family.</text>
</comment>
<evidence type="ECO:0000256" key="7">
    <source>
        <dbReference type="ARBA" id="ARBA00023014"/>
    </source>
</evidence>
<keyword evidence="4" id="KW-0227">DNA damage</keyword>
<comment type="cofactor">
    <cofactor evidence="1">
        <name>[4Fe-4S] cluster</name>
        <dbReference type="ChEBI" id="CHEBI:49883"/>
    </cofactor>
</comment>
<keyword evidence="3" id="KW-0479">Metal-binding</keyword>
<dbReference type="GO" id="GO:0006284">
    <property type="term" value="P:base-excision repair"/>
    <property type="evidence" value="ECO:0007669"/>
    <property type="project" value="InterPro"/>
</dbReference>
<dbReference type="SMART" id="SM00478">
    <property type="entry name" value="ENDO3c"/>
    <property type="match status" value="1"/>
</dbReference>
<dbReference type="Gene3D" id="1.10.340.30">
    <property type="entry name" value="Hypothetical protein, domain 2"/>
    <property type="match status" value="1"/>
</dbReference>
<name>A0A060DAV2_9PROT</name>
<sequence length="260" mass="28743">MKRRLKADDDQASFALLPAALPDEKLLEIHRRLCLIFGCPIAYFRALDPLSELVSSLLSHRTRNAASGAAFRALRARWGEDWAAVRDADPAEVETVIAGVTWPEQKAPRIQAILRRITELRGELSLDFLAEMTVPEARAWLQALPGVGPKTSAAVMSFSSLRRPALPVDSHHHRVAVRTGLIPPSVAVGPSHTILEARLPPDWTAQEIYDHHEVMMLHGQRVCFYRNPACERCVLLELCPEGQKRTAGGASAEQKSVEGK</sequence>
<evidence type="ECO:0000256" key="5">
    <source>
        <dbReference type="ARBA" id="ARBA00022801"/>
    </source>
</evidence>
<dbReference type="AlphaFoldDB" id="A0A060DAV2"/>
<feature type="domain" description="HhH-GPD" evidence="10">
    <location>
        <begin position="58"/>
        <end position="221"/>
    </location>
</feature>
<dbReference type="GO" id="GO:0046872">
    <property type="term" value="F:metal ion binding"/>
    <property type="evidence" value="ECO:0007669"/>
    <property type="project" value="UniProtKB-KW"/>
</dbReference>
<keyword evidence="6" id="KW-0408">Iron</keyword>
<dbReference type="GO" id="GO:0016798">
    <property type="term" value="F:hydrolase activity, acting on glycosyl bonds"/>
    <property type="evidence" value="ECO:0007669"/>
    <property type="project" value="UniProtKB-KW"/>
</dbReference>
<gene>
    <name evidence="11" type="ORF">ABAZ39_04240</name>
</gene>
<evidence type="ECO:0000256" key="1">
    <source>
        <dbReference type="ARBA" id="ARBA00001966"/>
    </source>
</evidence>
<keyword evidence="7" id="KW-0411">Iron-sulfur</keyword>
<organism evidence="11 12">
    <name type="scientific">Azospirillum argentinense</name>
    <dbReference type="NCBI Taxonomy" id="2970906"/>
    <lineage>
        <taxon>Bacteria</taxon>
        <taxon>Pseudomonadati</taxon>
        <taxon>Pseudomonadota</taxon>
        <taxon>Alphaproteobacteria</taxon>
        <taxon>Rhodospirillales</taxon>
        <taxon>Azospirillaceae</taxon>
        <taxon>Azospirillum</taxon>
    </lineage>
</organism>
<proteinExistence type="inferred from homology"/>
<dbReference type="RefSeq" id="WP_081862874.1">
    <property type="nucleotide sequence ID" value="NZ_CP007793.1"/>
</dbReference>
<evidence type="ECO:0000259" key="10">
    <source>
        <dbReference type="SMART" id="SM00478"/>
    </source>
</evidence>
<protein>
    <submittedName>
        <fullName evidence="11">Fe-S cluster assembly protein HesB</fullName>
    </submittedName>
</protein>
<accession>A0A060DAV2</accession>
<dbReference type="PROSITE" id="PS00764">
    <property type="entry name" value="ENDONUCLEASE_III_1"/>
    <property type="match status" value="1"/>
</dbReference>